<organism evidence="1 2">
    <name type="scientific">Smallanthus sonchifolius</name>
    <dbReference type="NCBI Taxonomy" id="185202"/>
    <lineage>
        <taxon>Eukaryota</taxon>
        <taxon>Viridiplantae</taxon>
        <taxon>Streptophyta</taxon>
        <taxon>Embryophyta</taxon>
        <taxon>Tracheophyta</taxon>
        <taxon>Spermatophyta</taxon>
        <taxon>Magnoliopsida</taxon>
        <taxon>eudicotyledons</taxon>
        <taxon>Gunneridae</taxon>
        <taxon>Pentapetalae</taxon>
        <taxon>asterids</taxon>
        <taxon>campanulids</taxon>
        <taxon>Asterales</taxon>
        <taxon>Asteraceae</taxon>
        <taxon>Asteroideae</taxon>
        <taxon>Heliantheae alliance</taxon>
        <taxon>Millerieae</taxon>
        <taxon>Smallanthus</taxon>
    </lineage>
</organism>
<reference evidence="2" key="1">
    <citation type="journal article" date="2022" name="Mol. Ecol. Resour.">
        <title>The genomes of chicory, endive, great burdock and yacon provide insights into Asteraceae palaeo-polyploidization history and plant inulin production.</title>
        <authorList>
            <person name="Fan W."/>
            <person name="Wang S."/>
            <person name="Wang H."/>
            <person name="Wang A."/>
            <person name="Jiang F."/>
            <person name="Liu H."/>
            <person name="Zhao H."/>
            <person name="Xu D."/>
            <person name="Zhang Y."/>
        </authorList>
    </citation>
    <scope>NUCLEOTIDE SEQUENCE [LARGE SCALE GENOMIC DNA]</scope>
    <source>
        <strain evidence="2">cv. Yunnan</strain>
    </source>
</reference>
<sequence>MVTSNNGFGLGVVAGAGMGANSAVVHGRLGPVPEACFGARFGCGFGAVARAVFGGGARAAIGGGSASGGSATGRTSGALAEKVGGDMAEAGVGVEGATEKFCW</sequence>
<evidence type="ECO:0000313" key="1">
    <source>
        <dbReference type="EMBL" id="KAI3797231.1"/>
    </source>
</evidence>
<comment type="caution">
    <text evidence="1">The sequence shown here is derived from an EMBL/GenBank/DDBJ whole genome shotgun (WGS) entry which is preliminary data.</text>
</comment>
<proteinExistence type="predicted"/>
<protein>
    <submittedName>
        <fullName evidence="1">Uncharacterized protein</fullName>
    </submittedName>
</protein>
<keyword evidence="2" id="KW-1185">Reference proteome</keyword>
<reference evidence="1 2" key="2">
    <citation type="journal article" date="2022" name="Mol. Ecol. Resour.">
        <title>The genomes of chicory, endive, great burdock and yacon provide insights into Asteraceae paleo-polyploidization history and plant inulin production.</title>
        <authorList>
            <person name="Fan W."/>
            <person name="Wang S."/>
            <person name="Wang H."/>
            <person name="Wang A."/>
            <person name="Jiang F."/>
            <person name="Liu H."/>
            <person name="Zhao H."/>
            <person name="Xu D."/>
            <person name="Zhang Y."/>
        </authorList>
    </citation>
    <scope>NUCLEOTIDE SEQUENCE [LARGE SCALE GENOMIC DNA]</scope>
    <source>
        <strain evidence="2">cv. Yunnan</strain>
        <tissue evidence="1">Leaves</tissue>
    </source>
</reference>
<accession>A0ACB9HPQ3</accession>
<evidence type="ECO:0000313" key="2">
    <source>
        <dbReference type="Proteomes" id="UP001056120"/>
    </source>
</evidence>
<gene>
    <name evidence="1" type="ORF">L1987_32486</name>
</gene>
<dbReference type="Proteomes" id="UP001056120">
    <property type="component" value="Linkage Group LG11"/>
</dbReference>
<name>A0ACB9HPQ3_9ASTR</name>
<dbReference type="EMBL" id="CM042028">
    <property type="protein sequence ID" value="KAI3797231.1"/>
    <property type="molecule type" value="Genomic_DNA"/>
</dbReference>